<dbReference type="Proteomes" id="UP000319160">
    <property type="component" value="Unassembled WGS sequence"/>
</dbReference>
<evidence type="ECO:0000313" key="1">
    <source>
        <dbReference type="EMBL" id="TRX92508.1"/>
    </source>
</evidence>
<sequence length="186" mass="20391">MTYSAIDSAPKAHYGKEFQSVRTLVNALRTPFPHGYRSDIPSTSSTGLRNLVNVSHALRQGCVHGVQQACSVMSVLHLQEQATRRELLLLIADFPKIVIQKPGSSIIAKSLAKVKTAVRTMPHTRLNTATLLPGPNNILCLTARGVHIWGSGFDLVWSFALPPSGRYFYAAIMQRSPQPAYLEGQP</sequence>
<organism evidence="1 2">
    <name type="scientific">Xylaria flabelliformis</name>
    <dbReference type="NCBI Taxonomy" id="2512241"/>
    <lineage>
        <taxon>Eukaryota</taxon>
        <taxon>Fungi</taxon>
        <taxon>Dikarya</taxon>
        <taxon>Ascomycota</taxon>
        <taxon>Pezizomycotina</taxon>
        <taxon>Sordariomycetes</taxon>
        <taxon>Xylariomycetidae</taxon>
        <taxon>Xylariales</taxon>
        <taxon>Xylariaceae</taxon>
        <taxon>Xylaria</taxon>
    </lineage>
</organism>
<comment type="caution">
    <text evidence="1">The sequence shown here is derived from an EMBL/GenBank/DDBJ whole genome shotgun (WGS) entry which is preliminary data.</text>
</comment>
<keyword evidence="2" id="KW-1185">Reference proteome</keyword>
<dbReference type="AlphaFoldDB" id="A0A553HX31"/>
<reference evidence="2" key="1">
    <citation type="submission" date="2019-06" db="EMBL/GenBank/DDBJ databases">
        <title>Draft genome sequence of the griseofulvin-producing fungus Xylaria cubensis strain G536.</title>
        <authorList>
            <person name="Mead M.E."/>
            <person name="Raja H.A."/>
            <person name="Steenwyk J.L."/>
            <person name="Knowles S.L."/>
            <person name="Oberlies N.H."/>
            <person name="Rokas A."/>
        </authorList>
    </citation>
    <scope>NUCLEOTIDE SEQUENCE [LARGE SCALE GENOMIC DNA]</scope>
    <source>
        <strain evidence="2">G536</strain>
    </source>
</reference>
<accession>A0A553HX31</accession>
<protein>
    <submittedName>
        <fullName evidence="1">Uncharacterized protein</fullName>
    </submittedName>
</protein>
<dbReference type="EMBL" id="VFLP01000036">
    <property type="protein sequence ID" value="TRX92508.1"/>
    <property type="molecule type" value="Genomic_DNA"/>
</dbReference>
<gene>
    <name evidence="1" type="ORF">FHL15_006675</name>
</gene>
<proteinExistence type="predicted"/>
<name>A0A553HX31_9PEZI</name>
<evidence type="ECO:0000313" key="2">
    <source>
        <dbReference type="Proteomes" id="UP000319160"/>
    </source>
</evidence>